<dbReference type="Proteomes" id="UP000492821">
    <property type="component" value="Unassembled WGS sequence"/>
</dbReference>
<comment type="similarity">
    <text evidence="1">Belongs to the UPF0046 family.</text>
</comment>
<feature type="domain" description="Calcineurin-like phosphoesterase" evidence="2">
    <location>
        <begin position="50"/>
        <end position="237"/>
    </location>
</feature>
<dbReference type="PANTHER" id="PTHR12905">
    <property type="entry name" value="METALLOPHOSPHOESTERASE"/>
    <property type="match status" value="1"/>
</dbReference>
<evidence type="ECO:0000313" key="3">
    <source>
        <dbReference type="Proteomes" id="UP000492821"/>
    </source>
</evidence>
<dbReference type="InterPro" id="IPR004843">
    <property type="entry name" value="Calcineurin-like_PHP"/>
</dbReference>
<dbReference type="PANTHER" id="PTHR12905:SF19">
    <property type="entry name" value="UPF0046 PROTEIN K07C11.7"/>
    <property type="match status" value="1"/>
</dbReference>
<keyword evidence="3" id="KW-1185">Reference proteome</keyword>
<proteinExistence type="inferred from homology"/>
<dbReference type="GO" id="GO:0016787">
    <property type="term" value="F:hydrolase activity"/>
    <property type="evidence" value="ECO:0007669"/>
    <property type="project" value="InterPro"/>
</dbReference>
<dbReference type="InterPro" id="IPR029052">
    <property type="entry name" value="Metallo-depent_PP-like"/>
</dbReference>
<dbReference type="Pfam" id="PF00149">
    <property type="entry name" value="Metallophos"/>
    <property type="match status" value="1"/>
</dbReference>
<dbReference type="WBParaSite" id="Pan_g22830.t1">
    <property type="protein sequence ID" value="Pan_g22830.t1"/>
    <property type="gene ID" value="Pan_g22830"/>
</dbReference>
<accession>A0A7E4ZX89</accession>
<dbReference type="SUPFAM" id="SSF56300">
    <property type="entry name" value="Metallo-dependent phosphatases"/>
    <property type="match status" value="1"/>
</dbReference>
<reference evidence="4" key="2">
    <citation type="submission" date="2020-10" db="UniProtKB">
        <authorList>
            <consortium name="WormBaseParasite"/>
        </authorList>
    </citation>
    <scope>IDENTIFICATION</scope>
</reference>
<dbReference type="CDD" id="cd07379">
    <property type="entry name" value="MPP_239FB"/>
    <property type="match status" value="1"/>
</dbReference>
<organism evidence="3 4">
    <name type="scientific">Panagrellus redivivus</name>
    <name type="common">Microworm</name>
    <dbReference type="NCBI Taxonomy" id="6233"/>
    <lineage>
        <taxon>Eukaryota</taxon>
        <taxon>Metazoa</taxon>
        <taxon>Ecdysozoa</taxon>
        <taxon>Nematoda</taxon>
        <taxon>Chromadorea</taxon>
        <taxon>Rhabditida</taxon>
        <taxon>Tylenchina</taxon>
        <taxon>Panagrolaimomorpha</taxon>
        <taxon>Panagrolaimoidea</taxon>
        <taxon>Panagrolaimidae</taxon>
        <taxon>Panagrellus</taxon>
    </lineage>
</organism>
<sequence>MKQSCKGIPYFQDDGSVEVDELWRNKWSKERVHTKLPLPKERPVSKNYVRFVCISDTHDKLGKILHKIPDGDVLLHAGDFTSYGDEEEIIKFDEQLGTLPHEYKIVIAGNHELGFDWTEDESLRGRADRGRGTKDGYELLNNCIYLQDFTVEVFGIKVWGSPWHPLPGFPFSVPRGEPLAKKWDQIPADTDVLLTHTPPLGHSDLFKCRQHWGCADLLETIEKRVKPAYHVFGHIHENHGWTTNGTTTFINASICNYSNEILNGPTFFDIPLPPGYKK</sequence>
<dbReference type="Gene3D" id="3.60.21.10">
    <property type="match status" value="1"/>
</dbReference>
<dbReference type="InterPro" id="IPR051693">
    <property type="entry name" value="UPF0046_metallophosphoest"/>
</dbReference>
<name>A0A7E4ZX89_PANRE</name>
<evidence type="ECO:0000313" key="4">
    <source>
        <dbReference type="WBParaSite" id="Pan_g22830.t1"/>
    </source>
</evidence>
<dbReference type="AlphaFoldDB" id="A0A7E4ZX89"/>
<protein>
    <submittedName>
        <fullName evidence="4">Metallophos domain-containing protein</fullName>
    </submittedName>
</protein>
<evidence type="ECO:0000256" key="1">
    <source>
        <dbReference type="ARBA" id="ARBA00007993"/>
    </source>
</evidence>
<evidence type="ECO:0000259" key="2">
    <source>
        <dbReference type="Pfam" id="PF00149"/>
    </source>
</evidence>
<reference evidence="3" key="1">
    <citation type="journal article" date="2013" name="Genetics">
        <title>The draft genome and transcriptome of Panagrellus redivivus are shaped by the harsh demands of a free-living lifestyle.</title>
        <authorList>
            <person name="Srinivasan J."/>
            <person name="Dillman A.R."/>
            <person name="Macchietto M.G."/>
            <person name="Heikkinen L."/>
            <person name="Lakso M."/>
            <person name="Fracchia K.M."/>
            <person name="Antoshechkin I."/>
            <person name="Mortazavi A."/>
            <person name="Wong G."/>
            <person name="Sternberg P.W."/>
        </authorList>
    </citation>
    <scope>NUCLEOTIDE SEQUENCE [LARGE SCALE GENOMIC DNA]</scope>
    <source>
        <strain evidence="3">MT8872</strain>
    </source>
</reference>